<keyword evidence="1" id="KW-0175">Coiled coil</keyword>
<evidence type="ECO:0000313" key="5">
    <source>
        <dbReference type="Proteomes" id="UP000278143"/>
    </source>
</evidence>
<keyword evidence="5" id="KW-1185">Reference proteome</keyword>
<dbReference type="OrthoDB" id="333551at2759"/>
<dbReference type="Pfam" id="PF13300">
    <property type="entry name" value="DUF4078"/>
    <property type="match status" value="1"/>
</dbReference>
<dbReference type="EMBL" id="KZ992064">
    <property type="protein sequence ID" value="RKP22469.1"/>
    <property type="molecule type" value="Genomic_DNA"/>
</dbReference>
<dbReference type="AlphaFoldDB" id="A0A4V1J0R4"/>
<evidence type="ECO:0000256" key="1">
    <source>
        <dbReference type="ARBA" id="ARBA00023054"/>
    </source>
</evidence>
<reference evidence="5" key="1">
    <citation type="journal article" date="2018" name="Nat. Microbiol.">
        <title>Leveraging single-cell genomics to expand the fungal tree of life.</title>
        <authorList>
            <person name="Ahrendt S.R."/>
            <person name="Quandt C.A."/>
            <person name="Ciobanu D."/>
            <person name="Clum A."/>
            <person name="Salamov A."/>
            <person name="Andreopoulos B."/>
            <person name="Cheng J.F."/>
            <person name="Woyke T."/>
            <person name="Pelin A."/>
            <person name="Henrissat B."/>
            <person name="Reynolds N.K."/>
            <person name="Benny G.L."/>
            <person name="Smith M.E."/>
            <person name="James T.Y."/>
            <person name="Grigoriev I.V."/>
        </authorList>
    </citation>
    <scope>NUCLEOTIDE SEQUENCE [LARGE SCALE GENOMIC DNA]</scope>
    <source>
        <strain evidence="5">Benny S71-1</strain>
    </source>
</reference>
<feature type="region of interest" description="Disordered" evidence="2">
    <location>
        <begin position="248"/>
        <end position="292"/>
    </location>
</feature>
<evidence type="ECO:0000313" key="4">
    <source>
        <dbReference type="EMBL" id="RKP22469.1"/>
    </source>
</evidence>
<evidence type="ECO:0000256" key="2">
    <source>
        <dbReference type="SAM" id="MobiDB-lite"/>
    </source>
</evidence>
<dbReference type="GO" id="GO:0005634">
    <property type="term" value="C:nucleus"/>
    <property type="evidence" value="ECO:0007669"/>
    <property type="project" value="TreeGrafter"/>
</dbReference>
<dbReference type="PANTHER" id="PTHR15885">
    <property type="entry name" value="COILED-COIL DOMAIN-CONTAINING PROTEIN 174"/>
    <property type="match status" value="1"/>
</dbReference>
<dbReference type="InterPro" id="IPR025066">
    <property type="entry name" value="CCDC174-like"/>
</dbReference>
<protein>
    <recommendedName>
        <fullName evidence="3">CCDC174 alpha/beta GRSR domain-containing protein</fullName>
    </recommendedName>
</protein>
<organism evidence="4 5">
    <name type="scientific">Syncephalis pseudoplumigaleata</name>
    <dbReference type="NCBI Taxonomy" id="1712513"/>
    <lineage>
        <taxon>Eukaryota</taxon>
        <taxon>Fungi</taxon>
        <taxon>Fungi incertae sedis</taxon>
        <taxon>Zoopagomycota</taxon>
        <taxon>Zoopagomycotina</taxon>
        <taxon>Zoopagomycetes</taxon>
        <taxon>Zoopagales</taxon>
        <taxon>Piptocephalidaceae</taxon>
        <taxon>Syncephalis</taxon>
    </lineage>
</organism>
<feature type="region of interest" description="Disordered" evidence="2">
    <location>
        <begin position="180"/>
        <end position="200"/>
    </location>
</feature>
<feature type="domain" description="CCDC174 alpha/beta GRSR" evidence="3">
    <location>
        <begin position="162"/>
        <end position="189"/>
    </location>
</feature>
<name>A0A4V1J0R4_9FUNG</name>
<proteinExistence type="predicted"/>
<accession>A0A4V1J0R4</accession>
<feature type="region of interest" description="Disordered" evidence="2">
    <location>
        <begin position="47"/>
        <end position="85"/>
    </location>
</feature>
<dbReference type="Pfam" id="PF25449">
    <property type="entry name" value="CCDC174_GRSR"/>
    <property type="match status" value="1"/>
</dbReference>
<feature type="region of interest" description="Disordered" evidence="2">
    <location>
        <begin position="123"/>
        <end position="163"/>
    </location>
</feature>
<evidence type="ECO:0000259" key="3">
    <source>
        <dbReference type="Pfam" id="PF25449"/>
    </source>
</evidence>
<gene>
    <name evidence="4" type="ORF">SYNPS1DRAFT_25773</name>
</gene>
<dbReference type="PANTHER" id="PTHR15885:SF1">
    <property type="entry name" value="COILED-COIL DOMAIN-CONTAINING PROTEIN 174"/>
    <property type="match status" value="1"/>
</dbReference>
<dbReference type="InterPro" id="IPR057464">
    <property type="entry name" value="CCDC174_GRSR"/>
</dbReference>
<sequence>MTTRHRGGQKGKPIDVSATTVFDLKAEVFRATDQFERDKRAAVATTKGYIPARKPTKKTKTVWTEQNRGVAARNAQDARATAEDAVNLENSRKALERKAQLYNKLQHDASTSDALLVDFERKRWEQPNDVTDASGSDASSDSEEAHDVHGATSTASDDPDAWVDYTDEFGRTRTVRRRDMPAVHRREEDATDDGAGLVSADMRREQERLRWEEEARAEVNKEIRTRGVGYYQFAQSEEERMQQMQKLNELRAETEQKRATHQSIRDKRRQQLAERTEKLREKRARYEETRDEAVIPMDPATAHAISDLVSSLRPSSSQRKQ</sequence>
<dbReference type="Proteomes" id="UP000278143">
    <property type="component" value="Unassembled WGS sequence"/>
</dbReference>